<evidence type="ECO:0000256" key="2">
    <source>
        <dbReference type="ARBA" id="ARBA00022448"/>
    </source>
</evidence>
<dbReference type="PRINTS" id="PR00783">
    <property type="entry name" value="MINTRINSICP"/>
</dbReference>
<dbReference type="InterPro" id="IPR023271">
    <property type="entry name" value="Aquaporin-like"/>
</dbReference>
<keyword evidence="3 6" id="KW-0812">Transmembrane</keyword>
<evidence type="ECO:0000256" key="6">
    <source>
        <dbReference type="RuleBase" id="RU000477"/>
    </source>
</evidence>
<dbReference type="Gene3D" id="1.20.1080.10">
    <property type="entry name" value="Glycerol uptake facilitator protein"/>
    <property type="match status" value="1"/>
</dbReference>
<gene>
    <name evidence="9" type="ORF">DAERI_040089</name>
</gene>
<feature type="transmembrane region" description="Helical" evidence="8">
    <location>
        <begin position="149"/>
        <end position="168"/>
    </location>
</feature>
<dbReference type="Pfam" id="PF00230">
    <property type="entry name" value="MIP"/>
    <property type="match status" value="1"/>
</dbReference>
<comment type="caution">
    <text evidence="9">The sequence shown here is derived from an EMBL/GenBank/DDBJ whole genome shotgun (WGS) entry which is preliminary data.</text>
</comment>
<evidence type="ECO:0000256" key="4">
    <source>
        <dbReference type="ARBA" id="ARBA00022989"/>
    </source>
</evidence>
<sequence>MINPGRGGTQAAEGGRGPTRQDTTRAEESWSAKRLRRALVAEAFGTFLLTFASVGALLLARLGLLPEAAASALVPGLVVLAMIYALGDVSGAHINPVVTLAFALRGAFPWRCVLPYWAVQFGASVVAALLIGAFAHLPRGTERIPASGAALLDAGATTVLLVVVLATAHRNAKLRPTVGLAVGATVALDHFLTNSVSAVAMNPAKVFGPALVSGRLAEAWPHLLGPVLGGLVALLFTWATRGPLNDSEGEAASGNAGQG</sequence>
<keyword evidence="2 6" id="KW-0813">Transport</keyword>
<evidence type="ECO:0000256" key="3">
    <source>
        <dbReference type="ARBA" id="ARBA00022692"/>
    </source>
</evidence>
<dbReference type="SUPFAM" id="SSF81338">
    <property type="entry name" value="Aquaporin-like"/>
    <property type="match status" value="1"/>
</dbReference>
<dbReference type="InterPro" id="IPR000425">
    <property type="entry name" value="MIP"/>
</dbReference>
<organism evidence="9 10">
    <name type="scientific">Deinococcus aerius</name>
    <dbReference type="NCBI Taxonomy" id="200253"/>
    <lineage>
        <taxon>Bacteria</taxon>
        <taxon>Thermotogati</taxon>
        <taxon>Deinococcota</taxon>
        <taxon>Deinococci</taxon>
        <taxon>Deinococcales</taxon>
        <taxon>Deinococcaceae</taxon>
        <taxon>Deinococcus</taxon>
    </lineage>
</organism>
<comment type="similarity">
    <text evidence="6">Belongs to the MIP/aquaporin (TC 1.A.8) family.</text>
</comment>
<proteinExistence type="inferred from homology"/>
<feature type="transmembrane region" description="Helical" evidence="8">
    <location>
        <begin position="116"/>
        <end position="137"/>
    </location>
</feature>
<evidence type="ECO:0000313" key="9">
    <source>
        <dbReference type="EMBL" id="GBF05329.1"/>
    </source>
</evidence>
<feature type="transmembrane region" description="Helical" evidence="8">
    <location>
        <begin position="68"/>
        <end position="86"/>
    </location>
</feature>
<feature type="region of interest" description="Disordered" evidence="7">
    <location>
        <begin position="1"/>
        <end position="29"/>
    </location>
</feature>
<dbReference type="GO" id="GO:0015267">
    <property type="term" value="F:channel activity"/>
    <property type="evidence" value="ECO:0007669"/>
    <property type="project" value="InterPro"/>
</dbReference>
<dbReference type="GO" id="GO:0016020">
    <property type="term" value="C:membrane"/>
    <property type="evidence" value="ECO:0007669"/>
    <property type="project" value="UniProtKB-SubCell"/>
</dbReference>
<reference evidence="10" key="1">
    <citation type="submission" date="2018-01" db="EMBL/GenBank/DDBJ databases">
        <title>Draft Genome Sequence of the Radioresistant Bacterium Deinococcus aerius TR0125, Isolated from the Higher Atmosphere above Japan.</title>
        <authorList>
            <person name="Satoh K."/>
            <person name="Arai H."/>
            <person name="Sanzen T."/>
            <person name="Kawaguchi Y."/>
            <person name="Hayashi H."/>
            <person name="Yokobori S."/>
            <person name="Yamagishi A."/>
            <person name="Oono Y."/>
            <person name="Narumi I."/>
        </authorList>
    </citation>
    <scope>NUCLEOTIDE SEQUENCE [LARGE SCALE GENOMIC DNA]</scope>
    <source>
        <strain evidence="10">TR0125</strain>
    </source>
</reference>
<evidence type="ECO:0000256" key="5">
    <source>
        <dbReference type="ARBA" id="ARBA00023136"/>
    </source>
</evidence>
<accession>A0A2I9CU35</accession>
<evidence type="ECO:0000256" key="8">
    <source>
        <dbReference type="SAM" id="Phobius"/>
    </source>
</evidence>
<dbReference type="PANTHER" id="PTHR45724">
    <property type="entry name" value="AQUAPORIN NIP2-1"/>
    <property type="match status" value="1"/>
</dbReference>
<dbReference type="OrthoDB" id="9807293at2"/>
<feature type="transmembrane region" description="Helical" evidence="8">
    <location>
        <begin position="219"/>
        <end position="239"/>
    </location>
</feature>
<dbReference type="AlphaFoldDB" id="A0A2I9CU35"/>
<keyword evidence="5 8" id="KW-0472">Membrane</keyword>
<dbReference type="RefSeq" id="WP_103128771.1">
    <property type="nucleotide sequence ID" value="NZ_BFAG01000004.1"/>
</dbReference>
<comment type="subcellular location">
    <subcellularLocation>
        <location evidence="1">Membrane</location>
        <topology evidence="1">Multi-pass membrane protein</topology>
    </subcellularLocation>
</comment>
<protein>
    <submittedName>
        <fullName evidence="9">Major intrinsic protein</fullName>
    </submittedName>
</protein>
<evidence type="ECO:0000256" key="7">
    <source>
        <dbReference type="SAM" id="MobiDB-lite"/>
    </source>
</evidence>
<keyword evidence="4 8" id="KW-1133">Transmembrane helix</keyword>
<name>A0A2I9CU35_9DEIO</name>
<dbReference type="Proteomes" id="UP000236569">
    <property type="component" value="Unassembled WGS sequence"/>
</dbReference>
<feature type="transmembrane region" description="Helical" evidence="8">
    <location>
        <begin position="39"/>
        <end position="62"/>
    </location>
</feature>
<dbReference type="InterPro" id="IPR034294">
    <property type="entry name" value="Aquaporin_transptr"/>
</dbReference>
<evidence type="ECO:0000313" key="10">
    <source>
        <dbReference type="Proteomes" id="UP000236569"/>
    </source>
</evidence>
<keyword evidence="10" id="KW-1185">Reference proteome</keyword>
<dbReference type="EMBL" id="BFAG01000004">
    <property type="protein sequence ID" value="GBF05329.1"/>
    <property type="molecule type" value="Genomic_DNA"/>
</dbReference>
<dbReference type="PANTHER" id="PTHR45724:SF13">
    <property type="entry name" value="AQUAPORIN NIP1-1-RELATED"/>
    <property type="match status" value="1"/>
</dbReference>
<evidence type="ECO:0000256" key="1">
    <source>
        <dbReference type="ARBA" id="ARBA00004141"/>
    </source>
</evidence>